<evidence type="ECO:0000313" key="4">
    <source>
        <dbReference type="Proteomes" id="UP000199202"/>
    </source>
</evidence>
<dbReference type="InterPro" id="IPR036291">
    <property type="entry name" value="NAD(P)-bd_dom_sf"/>
</dbReference>
<accession>A0A1G8II54</accession>
<dbReference type="Pfam" id="PF16363">
    <property type="entry name" value="GDP_Man_Dehyd"/>
    <property type="match status" value="1"/>
</dbReference>
<evidence type="ECO:0000259" key="2">
    <source>
        <dbReference type="Pfam" id="PF16363"/>
    </source>
</evidence>
<feature type="region of interest" description="Disordered" evidence="1">
    <location>
        <begin position="321"/>
        <end position="345"/>
    </location>
</feature>
<gene>
    <name evidence="3" type="ORF">SAMN05421869_104499</name>
</gene>
<dbReference type="Gene3D" id="3.40.50.720">
    <property type="entry name" value="NAD(P)-binding Rossmann-like Domain"/>
    <property type="match status" value="1"/>
</dbReference>
<organism evidence="3 4">
    <name type="scientific">Nonomuraea jiangxiensis</name>
    <dbReference type="NCBI Taxonomy" id="633440"/>
    <lineage>
        <taxon>Bacteria</taxon>
        <taxon>Bacillati</taxon>
        <taxon>Actinomycetota</taxon>
        <taxon>Actinomycetes</taxon>
        <taxon>Streptosporangiales</taxon>
        <taxon>Streptosporangiaceae</taxon>
        <taxon>Nonomuraea</taxon>
    </lineage>
</organism>
<dbReference type="SUPFAM" id="SSF51735">
    <property type="entry name" value="NAD(P)-binding Rossmann-fold domains"/>
    <property type="match status" value="1"/>
</dbReference>
<dbReference type="Proteomes" id="UP000199202">
    <property type="component" value="Unassembled WGS sequence"/>
</dbReference>
<dbReference type="AlphaFoldDB" id="A0A1G8II54"/>
<keyword evidence="4" id="KW-1185">Reference proteome</keyword>
<evidence type="ECO:0000256" key="1">
    <source>
        <dbReference type="SAM" id="MobiDB-lite"/>
    </source>
</evidence>
<sequence>MGLRILVTGGAGFIGSHYVRTLLGKNENIRLTVLDRLTATGDLANLDSVRGDDRLAFVHGDVCDPALVNALVAQHDEVVHFAAESHAGHPIPDAAEFVRTNVSGTQVLLDAALRTGLRTFVHVSTYEVYGSAEDGPWPETQPLAPCSPYAATRAAGDLLALSYHRTYGLDVRVSRCSSTYGHHQSPHKPIPLIVSNLLRGAGVPLYGGDPSVRDWLHIDDHVQGIELVRVAGRPGEVYNIGGGTELTLGELTGLLLEACGAGVSARWDAEEFFGGQAGRARHCSVDWTKIRTELGYRPAKDIETGLAETVAWYRENRGRWTPPRRSPALDATREPQPARVLTAAA</sequence>
<dbReference type="STRING" id="633440.SAMN05421869_104499"/>
<evidence type="ECO:0000313" key="3">
    <source>
        <dbReference type="EMBL" id="SDI18584.1"/>
    </source>
</evidence>
<feature type="domain" description="NAD(P)-binding" evidence="2">
    <location>
        <begin position="6"/>
        <end position="309"/>
    </location>
</feature>
<proteinExistence type="predicted"/>
<dbReference type="InterPro" id="IPR016040">
    <property type="entry name" value="NAD(P)-bd_dom"/>
</dbReference>
<protein>
    <submittedName>
        <fullName evidence="3">dTDP-glucose 4,6-dehydratase</fullName>
    </submittedName>
</protein>
<dbReference type="EMBL" id="FNDJ01000004">
    <property type="protein sequence ID" value="SDI18584.1"/>
    <property type="molecule type" value="Genomic_DNA"/>
</dbReference>
<reference evidence="3 4" key="1">
    <citation type="submission" date="2016-10" db="EMBL/GenBank/DDBJ databases">
        <authorList>
            <person name="de Groot N.N."/>
        </authorList>
    </citation>
    <scope>NUCLEOTIDE SEQUENCE [LARGE SCALE GENOMIC DNA]</scope>
    <source>
        <strain evidence="3 4">CGMCC 4.6533</strain>
    </source>
</reference>
<dbReference type="OrthoDB" id="3505012at2"/>
<dbReference type="Gene3D" id="3.90.25.10">
    <property type="entry name" value="UDP-galactose 4-epimerase, domain 1"/>
    <property type="match status" value="1"/>
</dbReference>
<dbReference type="PANTHER" id="PTHR43000">
    <property type="entry name" value="DTDP-D-GLUCOSE 4,6-DEHYDRATASE-RELATED"/>
    <property type="match status" value="1"/>
</dbReference>
<name>A0A1G8II54_9ACTN</name>